<dbReference type="AlphaFoldDB" id="A0A4R7JZW4"/>
<dbReference type="EMBL" id="SOAX01000002">
    <property type="protein sequence ID" value="TDT43534.1"/>
    <property type="molecule type" value="Genomic_DNA"/>
</dbReference>
<sequence>MASIRRETILPNRFDNQACHTEAHKHDKHDEEYTWIF</sequence>
<comment type="caution">
    <text evidence="1">The sequence shown here is derived from an EMBL/GenBank/DDBJ whole genome shotgun (WGS) entry which is preliminary data.</text>
</comment>
<gene>
    <name evidence="1" type="ORF">DES49_1352</name>
</gene>
<evidence type="ECO:0000313" key="1">
    <source>
        <dbReference type="EMBL" id="TDT43534.1"/>
    </source>
</evidence>
<name>A0A4R7JZW4_9GAMM</name>
<organism evidence="1 2">
    <name type="scientific">Halospina denitrificans</name>
    <dbReference type="NCBI Taxonomy" id="332522"/>
    <lineage>
        <taxon>Bacteria</taxon>
        <taxon>Pseudomonadati</taxon>
        <taxon>Pseudomonadota</taxon>
        <taxon>Gammaproteobacteria</taxon>
        <taxon>Halospina</taxon>
    </lineage>
</organism>
<accession>A0A4R7JZW4</accession>
<proteinExistence type="predicted"/>
<evidence type="ECO:0000313" key="2">
    <source>
        <dbReference type="Proteomes" id="UP000295830"/>
    </source>
</evidence>
<reference evidence="1 2" key="1">
    <citation type="submission" date="2019-03" db="EMBL/GenBank/DDBJ databases">
        <title>Genomic Encyclopedia of Type Strains, Phase IV (KMG-IV): sequencing the most valuable type-strain genomes for metagenomic binning, comparative biology and taxonomic classification.</title>
        <authorList>
            <person name="Goeker M."/>
        </authorList>
    </citation>
    <scope>NUCLEOTIDE SEQUENCE [LARGE SCALE GENOMIC DNA]</scope>
    <source>
        <strain evidence="1 2">DSM 15505</strain>
    </source>
</reference>
<dbReference type="Proteomes" id="UP000295830">
    <property type="component" value="Unassembled WGS sequence"/>
</dbReference>
<protein>
    <submittedName>
        <fullName evidence="1">Uncharacterized protein</fullName>
    </submittedName>
</protein>
<keyword evidence="2" id="KW-1185">Reference proteome</keyword>